<accession>A0AAN6SCZ6</accession>
<dbReference type="AlphaFoldDB" id="A0AAN6SCZ6"/>
<sequence length="244" mass="27425">MTGRRQDENAIRSDMELQFEATCLIARNAALLPVPQAETPVGLGERPANDEASSDSSWASQSQLHTQNQSTRSQSARKTRALLRPVRATLASASAFLLVPCRRSPSGALQRRIPLPSKASVHNCWMQGPKPDLYLSVQNTSIMEMGRIHLQQPREPPAYIHNFIVFVFCRLVHSIGWPPLLHSLRAVTQSHNDKHIQQRFSSMSNTWKCRIALKIRNPSLGLPRYTISYASVEPSRVVKKPLIF</sequence>
<keyword evidence="3" id="KW-1185">Reference proteome</keyword>
<feature type="compositionally biased region" description="Polar residues" evidence="1">
    <location>
        <begin position="64"/>
        <end position="74"/>
    </location>
</feature>
<gene>
    <name evidence="2" type="ORF">QBC32DRAFT_30321</name>
</gene>
<reference evidence="2" key="2">
    <citation type="submission" date="2023-06" db="EMBL/GenBank/DDBJ databases">
        <authorList>
            <consortium name="Lawrence Berkeley National Laboratory"/>
            <person name="Mondo S.J."/>
            <person name="Hensen N."/>
            <person name="Bonometti L."/>
            <person name="Westerberg I."/>
            <person name="Brannstrom I.O."/>
            <person name="Guillou S."/>
            <person name="Cros-Aarteil S."/>
            <person name="Calhoun S."/>
            <person name="Haridas S."/>
            <person name="Kuo A."/>
            <person name="Pangilinan J."/>
            <person name="Riley R."/>
            <person name="Labutti K."/>
            <person name="Andreopoulos B."/>
            <person name="Lipzen A."/>
            <person name="Chen C."/>
            <person name="Yanf M."/>
            <person name="Daum C."/>
            <person name="Ng V."/>
            <person name="Clum A."/>
            <person name="Steindorff A."/>
            <person name="Ohm R."/>
            <person name="Martin F."/>
            <person name="Silar P."/>
            <person name="Natvig D."/>
            <person name="Lalanne C."/>
            <person name="Gautier V."/>
            <person name="Ament-Velasquez S.L."/>
            <person name="Kruys A."/>
            <person name="Hutchinson M.I."/>
            <person name="Powell A.J."/>
            <person name="Barry K."/>
            <person name="Miller A.N."/>
            <person name="Grigoriev I.V."/>
            <person name="Debuchy R."/>
            <person name="Gladieux P."/>
            <person name="Thoren M.H."/>
            <person name="Johannesson H."/>
        </authorList>
    </citation>
    <scope>NUCLEOTIDE SEQUENCE</scope>
    <source>
        <strain evidence="2">CBS 626.80</strain>
    </source>
</reference>
<evidence type="ECO:0000313" key="2">
    <source>
        <dbReference type="EMBL" id="KAK3949742.1"/>
    </source>
</evidence>
<evidence type="ECO:0000313" key="3">
    <source>
        <dbReference type="Proteomes" id="UP001303222"/>
    </source>
</evidence>
<reference evidence="2" key="1">
    <citation type="journal article" date="2023" name="Mol. Phylogenet. Evol.">
        <title>Genome-scale phylogeny and comparative genomics of the fungal order Sordariales.</title>
        <authorList>
            <person name="Hensen N."/>
            <person name="Bonometti L."/>
            <person name="Westerberg I."/>
            <person name="Brannstrom I.O."/>
            <person name="Guillou S."/>
            <person name="Cros-Aarteil S."/>
            <person name="Calhoun S."/>
            <person name="Haridas S."/>
            <person name="Kuo A."/>
            <person name="Mondo S."/>
            <person name="Pangilinan J."/>
            <person name="Riley R."/>
            <person name="LaButti K."/>
            <person name="Andreopoulos B."/>
            <person name="Lipzen A."/>
            <person name="Chen C."/>
            <person name="Yan M."/>
            <person name="Daum C."/>
            <person name="Ng V."/>
            <person name="Clum A."/>
            <person name="Steindorff A."/>
            <person name="Ohm R.A."/>
            <person name="Martin F."/>
            <person name="Silar P."/>
            <person name="Natvig D.O."/>
            <person name="Lalanne C."/>
            <person name="Gautier V."/>
            <person name="Ament-Velasquez S.L."/>
            <person name="Kruys A."/>
            <person name="Hutchinson M.I."/>
            <person name="Powell A.J."/>
            <person name="Barry K."/>
            <person name="Miller A.N."/>
            <person name="Grigoriev I.V."/>
            <person name="Debuchy R."/>
            <person name="Gladieux P."/>
            <person name="Hiltunen Thoren M."/>
            <person name="Johannesson H."/>
        </authorList>
    </citation>
    <scope>NUCLEOTIDE SEQUENCE</scope>
    <source>
        <strain evidence="2">CBS 626.80</strain>
    </source>
</reference>
<feature type="compositionally biased region" description="Low complexity" evidence="1">
    <location>
        <begin position="54"/>
        <end position="63"/>
    </location>
</feature>
<proteinExistence type="predicted"/>
<organism evidence="2 3">
    <name type="scientific">Pseudoneurospora amorphoporcata</name>
    <dbReference type="NCBI Taxonomy" id="241081"/>
    <lineage>
        <taxon>Eukaryota</taxon>
        <taxon>Fungi</taxon>
        <taxon>Dikarya</taxon>
        <taxon>Ascomycota</taxon>
        <taxon>Pezizomycotina</taxon>
        <taxon>Sordariomycetes</taxon>
        <taxon>Sordariomycetidae</taxon>
        <taxon>Sordariales</taxon>
        <taxon>Sordariaceae</taxon>
        <taxon>Pseudoneurospora</taxon>
    </lineage>
</organism>
<dbReference type="EMBL" id="MU859202">
    <property type="protein sequence ID" value="KAK3949742.1"/>
    <property type="molecule type" value="Genomic_DNA"/>
</dbReference>
<protein>
    <submittedName>
        <fullName evidence="2">Uncharacterized protein</fullName>
    </submittedName>
</protein>
<comment type="caution">
    <text evidence="2">The sequence shown here is derived from an EMBL/GenBank/DDBJ whole genome shotgun (WGS) entry which is preliminary data.</text>
</comment>
<dbReference type="Proteomes" id="UP001303222">
    <property type="component" value="Unassembled WGS sequence"/>
</dbReference>
<name>A0AAN6SCZ6_9PEZI</name>
<evidence type="ECO:0000256" key="1">
    <source>
        <dbReference type="SAM" id="MobiDB-lite"/>
    </source>
</evidence>
<feature type="region of interest" description="Disordered" evidence="1">
    <location>
        <begin position="39"/>
        <end position="79"/>
    </location>
</feature>